<proteinExistence type="predicted"/>
<organism evidence="1 2">
    <name type="scientific">Priestia aryabhattai</name>
    <name type="common">Bacillus aryabhattai</name>
    <dbReference type="NCBI Taxonomy" id="412384"/>
    <lineage>
        <taxon>Bacteria</taxon>
        <taxon>Bacillati</taxon>
        <taxon>Bacillota</taxon>
        <taxon>Bacilli</taxon>
        <taxon>Bacillales</taxon>
        <taxon>Bacillaceae</taxon>
        <taxon>Priestia</taxon>
    </lineage>
</organism>
<keyword evidence="2" id="KW-1185">Reference proteome</keyword>
<dbReference type="EMBL" id="JACJHT010000012">
    <property type="protein sequence ID" value="MBA9042388.1"/>
    <property type="molecule type" value="Genomic_DNA"/>
</dbReference>
<evidence type="ECO:0000313" key="1">
    <source>
        <dbReference type="EMBL" id="MBA9042388.1"/>
    </source>
</evidence>
<protein>
    <submittedName>
        <fullName evidence="1">Uncharacterized protein</fullName>
    </submittedName>
</protein>
<dbReference type="Proteomes" id="UP000543174">
    <property type="component" value="Unassembled WGS sequence"/>
</dbReference>
<accession>A0A7W3NGB9</accession>
<gene>
    <name evidence="1" type="ORF">HNP21_005523</name>
</gene>
<dbReference type="AlphaFoldDB" id="A0A7W3NGB9"/>
<comment type="caution">
    <text evidence="1">The sequence shown here is derived from an EMBL/GenBank/DDBJ whole genome shotgun (WGS) entry which is preliminary data.</text>
</comment>
<reference evidence="1" key="1">
    <citation type="submission" date="2020-08" db="EMBL/GenBank/DDBJ databases">
        <title>Functional genomics of gut bacteria from endangered species of beetles.</title>
        <authorList>
            <person name="Carlos-Shanley C."/>
        </authorList>
    </citation>
    <scope>NUCLEOTIDE SEQUENCE [LARGE SCALE GENOMIC DNA]</scope>
    <source>
        <strain evidence="1">S00060</strain>
    </source>
</reference>
<evidence type="ECO:0000313" key="2">
    <source>
        <dbReference type="Proteomes" id="UP000543174"/>
    </source>
</evidence>
<name>A0A7W3NGB9_PRIAR</name>
<dbReference type="RefSeq" id="WP_061860320.1">
    <property type="nucleotide sequence ID" value="NZ_JACJHT010000012.1"/>
</dbReference>
<sequence>MFESQPTKQDLINKLENVLKGNMSREQFNQWSYKWVHNLESRNMLSSDEDQLLEYLIFLLCIDLEIEPNIYFHEDIELKEWIKKITLGVPLT</sequence>